<feature type="transmembrane region" description="Helical" evidence="15">
    <location>
        <begin position="18"/>
        <end position="36"/>
    </location>
</feature>
<keyword evidence="10" id="KW-0067">ATP-binding</keyword>
<dbReference type="RefSeq" id="WP_377299196.1">
    <property type="nucleotide sequence ID" value="NZ_JBHSVB010000002.1"/>
</dbReference>
<dbReference type="PANTHER" id="PTHR42878:SF7">
    <property type="entry name" value="SENSOR HISTIDINE KINASE GLRK"/>
    <property type="match status" value="1"/>
</dbReference>
<evidence type="ECO:0000313" key="19">
    <source>
        <dbReference type="Proteomes" id="UP000616724"/>
    </source>
</evidence>
<proteinExistence type="predicted"/>
<dbReference type="InterPro" id="IPR050351">
    <property type="entry name" value="BphY/WalK/GraS-like"/>
</dbReference>
<name>A0A8J3RTD2_9ACTN</name>
<dbReference type="PROSITE" id="PS50109">
    <property type="entry name" value="HIS_KIN"/>
    <property type="match status" value="1"/>
</dbReference>
<dbReference type="InterPro" id="IPR003594">
    <property type="entry name" value="HATPase_dom"/>
</dbReference>
<keyword evidence="13 15" id="KW-0472">Membrane</keyword>
<comment type="caution">
    <text evidence="18">The sequence shown here is derived from an EMBL/GenBank/DDBJ whole genome shotgun (WGS) entry which is preliminary data.</text>
</comment>
<feature type="transmembrane region" description="Helical" evidence="15">
    <location>
        <begin position="129"/>
        <end position="155"/>
    </location>
</feature>
<dbReference type="InterPro" id="IPR003661">
    <property type="entry name" value="HisK_dim/P_dom"/>
</dbReference>
<dbReference type="SMART" id="SM00387">
    <property type="entry name" value="HATPase_c"/>
    <property type="match status" value="1"/>
</dbReference>
<dbReference type="GO" id="GO:0005886">
    <property type="term" value="C:plasma membrane"/>
    <property type="evidence" value="ECO:0007669"/>
    <property type="project" value="UniProtKB-SubCell"/>
</dbReference>
<dbReference type="PROSITE" id="PS50112">
    <property type="entry name" value="PAS"/>
    <property type="match status" value="1"/>
</dbReference>
<dbReference type="CDD" id="cd00082">
    <property type="entry name" value="HisKA"/>
    <property type="match status" value="1"/>
</dbReference>
<feature type="domain" description="Histidine kinase" evidence="16">
    <location>
        <begin position="465"/>
        <end position="688"/>
    </location>
</feature>
<evidence type="ECO:0000259" key="17">
    <source>
        <dbReference type="PROSITE" id="PS50112"/>
    </source>
</evidence>
<dbReference type="GO" id="GO:0005524">
    <property type="term" value="F:ATP binding"/>
    <property type="evidence" value="ECO:0007669"/>
    <property type="project" value="UniProtKB-KW"/>
</dbReference>
<evidence type="ECO:0000256" key="5">
    <source>
        <dbReference type="ARBA" id="ARBA00022553"/>
    </source>
</evidence>
<dbReference type="Pfam" id="PF00512">
    <property type="entry name" value="HisKA"/>
    <property type="match status" value="1"/>
</dbReference>
<accession>A0A8J3RTD2</accession>
<dbReference type="Gene3D" id="3.30.565.10">
    <property type="entry name" value="Histidine kinase-like ATPase, C-terminal domain"/>
    <property type="match status" value="1"/>
</dbReference>
<evidence type="ECO:0000256" key="1">
    <source>
        <dbReference type="ARBA" id="ARBA00000085"/>
    </source>
</evidence>
<comment type="catalytic activity">
    <reaction evidence="1">
        <text>ATP + protein L-histidine = ADP + protein N-phospho-L-histidine.</text>
        <dbReference type="EC" id="2.7.13.3"/>
    </reaction>
</comment>
<dbReference type="SUPFAM" id="SSF55785">
    <property type="entry name" value="PYP-like sensor domain (PAS domain)"/>
    <property type="match status" value="1"/>
</dbReference>
<evidence type="ECO:0000313" key="18">
    <source>
        <dbReference type="EMBL" id="GIH81000.1"/>
    </source>
</evidence>
<feature type="transmembrane region" description="Helical" evidence="15">
    <location>
        <begin position="292"/>
        <end position="311"/>
    </location>
</feature>
<dbReference type="Gene3D" id="3.30.450.20">
    <property type="entry name" value="PAS domain"/>
    <property type="match status" value="1"/>
</dbReference>
<keyword evidence="5" id="KW-0597">Phosphoprotein</keyword>
<dbReference type="EC" id="2.7.13.3" evidence="4"/>
<dbReference type="PANTHER" id="PTHR42878">
    <property type="entry name" value="TWO-COMPONENT HISTIDINE KINASE"/>
    <property type="match status" value="1"/>
</dbReference>
<keyword evidence="11 15" id="KW-1133">Transmembrane helix</keyword>
<dbReference type="EMBL" id="BOOH01000067">
    <property type="protein sequence ID" value="GIH81000.1"/>
    <property type="molecule type" value="Genomic_DNA"/>
</dbReference>
<feature type="transmembrane region" description="Helical" evidence="15">
    <location>
        <begin position="260"/>
        <end position="280"/>
    </location>
</feature>
<sequence>MVAAGGPLVPTASGLRRTAGFAALFLVATFAGRMTVIEGSSLSLVWPSAGVAVLWFMAQRHERSQWLDAVAFSVITFAVNAMTGASSGLAICFVIANLVQVAVFLRLFKWLCPDLWEAESWGRFNRVQHVWRLLLVAGISTLCGTAVGPTAVWVFTDQWSWTSTAVWLIRNTVSVVLIGAVGLRLGRFFSSYGDVASALRASWGMLRGLAMWRALECAALVTASAAAYIVAFAINHGLPLAFPLLAVTVWAGLRFNTTFVVLHDLAVGTAGILFTLNGHGPFASIESAPARAMVAQVFVGLVTLVGLTLALSRDEREALLRQLTAAEESASAQAGLLTTIVDTMHDGLAVMDAGGRFLLRNPATHRLLGGMSSPTDRIAASEHYGLFHPDGRPLRDDEMPHLRALTGHVVSGVDVVVRNPGVPEGRTLNVTAIPMPSVEDEVIVVLHDVTAERRHRDELAAFAGVVAHDLRNPLTTIEGWVDILAETVEERPGEEGPGSTKDIIARIQRASVRMRNLIQDLLAYTTARDAAIKVDTVCLEDVVRDIVSARADLPAGREGTRTPLFHLGDLPEVRADPALLRQLMDNLISNAVKYTAPGSTPDIAITAAPASPGWIRVEVADRGIGIPPGQHGAIFENFHRAHVKQGYTGSGLGLAICKRIVERHGGEIGVEDNPGGGSRFFFTVPAPG</sequence>
<dbReference type="AlphaFoldDB" id="A0A8J3RTD2"/>
<comment type="subcellular location">
    <subcellularLocation>
        <location evidence="3">Cell membrane</location>
    </subcellularLocation>
    <subcellularLocation>
        <location evidence="2">Membrane</location>
        <topology evidence="2">Multi-pass membrane protein</topology>
    </subcellularLocation>
</comment>
<feature type="transmembrane region" description="Helical" evidence="15">
    <location>
        <begin position="42"/>
        <end position="58"/>
    </location>
</feature>
<dbReference type="SUPFAM" id="SSF55874">
    <property type="entry name" value="ATPase domain of HSP90 chaperone/DNA topoisomerase II/histidine kinase"/>
    <property type="match status" value="1"/>
</dbReference>
<evidence type="ECO:0000256" key="10">
    <source>
        <dbReference type="ARBA" id="ARBA00022840"/>
    </source>
</evidence>
<evidence type="ECO:0000256" key="11">
    <source>
        <dbReference type="ARBA" id="ARBA00022989"/>
    </source>
</evidence>
<evidence type="ECO:0000256" key="15">
    <source>
        <dbReference type="SAM" id="Phobius"/>
    </source>
</evidence>
<dbReference type="InterPro" id="IPR000014">
    <property type="entry name" value="PAS"/>
</dbReference>
<evidence type="ECO:0000256" key="4">
    <source>
        <dbReference type="ARBA" id="ARBA00012438"/>
    </source>
</evidence>
<dbReference type="SUPFAM" id="SSF47384">
    <property type="entry name" value="Homodimeric domain of signal transducing histidine kinase"/>
    <property type="match status" value="1"/>
</dbReference>
<evidence type="ECO:0000256" key="3">
    <source>
        <dbReference type="ARBA" id="ARBA00004236"/>
    </source>
</evidence>
<keyword evidence="8" id="KW-0547">Nucleotide-binding</keyword>
<keyword evidence="12" id="KW-0902">Two-component regulatory system</keyword>
<dbReference type="Pfam" id="PF02518">
    <property type="entry name" value="HATPase_c"/>
    <property type="match status" value="1"/>
</dbReference>
<evidence type="ECO:0000256" key="14">
    <source>
        <dbReference type="ARBA" id="ARBA00039401"/>
    </source>
</evidence>
<feature type="transmembrane region" description="Helical" evidence="15">
    <location>
        <begin position="210"/>
        <end position="231"/>
    </location>
</feature>
<keyword evidence="6" id="KW-0808">Transferase</keyword>
<evidence type="ECO:0000256" key="13">
    <source>
        <dbReference type="ARBA" id="ARBA00023136"/>
    </source>
</evidence>
<evidence type="ECO:0000256" key="6">
    <source>
        <dbReference type="ARBA" id="ARBA00022679"/>
    </source>
</evidence>
<protein>
    <recommendedName>
        <fullName evidence="14">Sensor-like histidine kinase SenX3</fullName>
        <ecNumber evidence="4">2.7.13.3</ecNumber>
    </recommendedName>
</protein>
<feature type="domain" description="PAS" evidence="17">
    <location>
        <begin position="333"/>
        <end position="369"/>
    </location>
</feature>
<evidence type="ECO:0000256" key="12">
    <source>
        <dbReference type="ARBA" id="ARBA00023012"/>
    </source>
</evidence>
<gene>
    <name evidence="18" type="ORF">Plo01_74290</name>
</gene>
<dbReference type="PRINTS" id="PR00344">
    <property type="entry name" value="BCTRLSENSOR"/>
</dbReference>
<dbReference type="InterPro" id="IPR036890">
    <property type="entry name" value="HATPase_C_sf"/>
</dbReference>
<dbReference type="InterPro" id="IPR004358">
    <property type="entry name" value="Sig_transdc_His_kin-like_C"/>
</dbReference>
<dbReference type="GO" id="GO:0030295">
    <property type="term" value="F:protein kinase activator activity"/>
    <property type="evidence" value="ECO:0007669"/>
    <property type="project" value="TreeGrafter"/>
</dbReference>
<dbReference type="GO" id="GO:0000155">
    <property type="term" value="F:phosphorelay sensor kinase activity"/>
    <property type="evidence" value="ECO:0007669"/>
    <property type="project" value="InterPro"/>
</dbReference>
<evidence type="ECO:0000256" key="7">
    <source>
        <dbReference type="ARBA" id="ARBA00022692"/>
    </source>
</evidence>
<dbReference type="Proteomes" id="UP000616724">
    <property type="component" value="Unassembled WGS sequence"/>
</dbReference>
<dbReference type="InterPro" id="IPR036097">
    <property type="entry name" value="HisK_dim/P_sf"/>
</dbReference>
<evidence type="ECO:0000256" key="9">
    <source>
        <dbReference type="ARBA" id="ARBA00022777"/>
    </source>
</evidence>
<reference evidence="18 19" key="1">
    <citation type="submission" date="2021-01" db="EMBL/GenBank/DDBJ databases">
        <title>Whole genome shotgun sequence of Planobispora longispora NBRC 13918.</title>
        <authorList>
            <person name="Komaki H."/>
            <person name="Tamura T."/>
        </authorList>
    </citation>
    <scope>NUCLEOTIDE SEQUENCE [LARGE SCALE GENOMIC DNA]</scope>
    <source>
        <strain evidence="18 19">NBRC 13918</strain>
    </source>
</reference>
<dbReference type="SMART" id="SM00388">
    <property type="entry name" value="HisKA"/>
    <property type="match status" value="1"/>
</dbReference>
<feature type="transmembrane region" description="Helical" evidence="15">
    <location>
        <begin position="237"/>
        <end position="253"/>
    </location>
</feature>
<organism evidence="18 19">
    <name type="scientific">Planobispora longispora</name>
    <dbReference type="NCBI Taxonomy" id="28887"/>
    <lineage>
        <taxon>Bacteria</taxon>
        <taxon>Bacillati</taxon>
        <taxon>Actinomycetota</taxon>
        <taxon>Actinomycetes</taxon>
        <taxon>Streptosporangiales</taxon>
        <taxon>Streptosporangiaceae</taxon>
        <taxon>Planobispora</taxon>
    </lineage>
</organism>
<dbReference type="GO" id="GO:0000156">
    <property type="term" value="F:phosphorelay response regulator activity"/>
    <property type="evidence" value="ECO:0007669"/>
    <property type="project" value="TreeGrafter"/>
</dbReference>
<feature type="transmembrane region" description="Helical" evidence="15">
    <location>
        <begin position="167"/>
        <end position="189"/>
    </location>
</feature>
<dbReference type="InterPro" id="IPR035965">
    <property type="entry name" value="PAS-like_dom_sf"/>
</dbReference>
<dbReference type="Gene3D" id="1.10.287.130">
    <property type="match status" value="1"/>
</dbReference>
<keyword evidence="9" id="KW-0418">Kinase</keyword>
<evidence type="ECO:0000256" key="8">
    <source>
        <dbReference type="ARBA" id="ARBA00022741"/>
    </source>
</evidence>
<dbReference type="InterPro" id="IPR005467">
    <property type="entry name" value="His_kinase_dom"/>
</dbReference>
<keyword evidence="19" id="KW-1185">Reference proteome</keyword>
<evidence type="ECO:0000259" key="16">
    <source>
        <dbReference type="PROSITE" id="PS50109"/>
    </source>
</evidence>
<keyword evidence="7 15" id="KW-0812">Transmembrane</keyword>
<evidence type="ECO:0000256" key="2">
    <source>
        <dbReference type="ARBA" id="ARBA00004141"/>
    </source>
</evidence>
<dbReference type="GO" id="GO:0007234">
    <property type="term" value="P:osmosensory signaling via phosphorelay pathway"/>
    <property type="evidence" value="ECO:0007669"/>
    <property type="project" value="TreeGrafter"/>
</dbReference>